<dbReference type="GO" id="GO:0005524">
    <property type="term" value="F:ATP binding"/>
    <property type="evidence" value="ECO:0007669"/>
    <property type="project" value="InterPro"/>
</dbReference>
<proteinExistence type="predicted"/>
<dbReference type="GO" id="GO:0004674">
    <property type="term" value="F:protein serine/threonine kinase activity"/>
    <property type="evidence" value="ECO:0007669"/>
    <property type="project" value="InterPro"/>
</dbReference>
<reference evidence="3 4" key="1">
    <citation type="submission" date="2019-03" db="EMBL/GenBank/DDBJ databases">
        <title>Single cell metagenomics reveals metabolic interactions within the superorganism composed of flagellate Streblomastix strix and complex community of Bacteroidetes bacteria on its surface.</title>
        <authorList>
            <person name="Treitli S.C."/>
            <person name="Kolisko M."/>
            <person name="Husnik F."/>
            <person name="Keeling P."/>
            <person name="Hampl V."/>
        </authorList>
    </citation>
    <scope>NUCLEOTIDE SEQUENCE [LARGE SCALE GENOMIC DNA]</scope>
    <source>
        <strain evidence="3">ST1C</strain>
    </source>
</reference>
<dbReference type="Gene3D" id="1.10.510.10">
    <property type="entry name" value="Transferase(Phosphotransferase) domain 1"/>
    <property type="match status" value="1"/>
</dbReference>
<accession>A0A5J4U852</accession>
<evidence type="ECO:0000313" key="4">
    <source>
        <dbReference type="Proteomes" id="UP000324800"/>
    </source>
</evidence>
<dbReference type="GO" id="GO:0071561">
    <property type="term" value="C:nucleus-vacuole junction"/>
    <property type="evidence" value="ECO:0007669"/>
    <property type="project" value="TreeGrafter"/>
</dbReference>
<dbReference type="GO" id="GO:0016236">
    <property type="term" value="P:macroautophagy"/>
    <property type="evidence" value="ECO:0007669"/>
    <property type="project" value="InterPro"/>
</dbReference>
<evidence type="ECO:0000256" key="1">
    <source>
        <dbReference type="ARBA" id="ARBA00022574"/>
    </source>
</evidence>
<dbReference type="PROSITE" id="PS50011">
    <property type="entry name" value="PROTEIN_KINASE_DOM"/>
    <property type="match status" value="1"/>
</dbReference>
<dbReference type="GO" id="GO:0045324">
    <property type="term" value="P:late endosome to vacuole transport"/>
    <property type="evidence" value="ECO:0007669"/>
    <property type="project" value="InterPro"/>
</dbReference>
<evidence type="ECO:0000313" key="3">
    <source>
        <dbReference type="EMBL" id="KAA6366081.1"/>
    </source>
</evidence>
<dbReference type="Proteomes" id="UP000324800">
    <property type="component" value="Unassembled WGS sequence"/>
</dbReference>
<organism evidence="3 4">
    <name type="scientific">Streblomastix strix</name>
    <dbReference type="NCBI Taxonomy" id="222440"/>
    <lineage>
        <taxon>Eukaryota</taxon>
        <taxon>Metamonada</taxon>
        <taxon>Preaxostyla</taxon>
        <taxon>Oxymonadida</taxon>
        <taxon>Streblomastigidae</taxon>
        <taxon>Streblomastix</taxon>
    </lineage>
</organism>
<dbReference type="AlphaFoldDB" id="A0A5J4U852"/>
<dbReference type="SUPFAM" id="SSF56112">
    <property type="entry name" value="Protein kinase-like (PK-like)"/>
    <property type="match status" value="1"/>
</dbReference>
<dbReference type="OrthoDB" id="242910at2759"/>
<dbReference type="PANTHER" id="PTHR17583">
    <property type="entry name" value="PHOSPHOINOSITIDE 3-KINASE REGULATORY SUBUNIT 4"/>
    <property type="match status" value="1"/>
</dbReference>
<dbReference type="InterPro" id="IPR000719">
    <property type="entry name" value="Prot_kinase_dom"/>
</dbReference>
<dbReference type="GO" id="GO:0034271">
    <property type="term" value="C:phosphatidylinositol 3-kinase complex, class III, type I"/>
    <property type="evidence" value="ECO:0007669"/>
    <property type="project" value="TreeGrafter"/>
</dbReference>
<name>A0A5J4U852_9EUKA</name>
<evidence type="ECO:0000259" key="2">
    <source>
        <dbReference type="PROSITE" id="PS50011"/>
    </source>
</evidence>
<dbReference type="GO" id="GO:0005770">
    <property type="term" value="C:late endosome"/>
    <property type="evidence" value="ECO:0007669"/>
    <property type="project" value="TreeGrafter"/>
</dbReference>
<keyword evidence="1" id="KW-0853">WD repeat</keyword>
<dbReference type="EMBL" id="SNRW01019760">
    <property type="protein sequence ID" value="KAA6366081.1"/>
    <property type="molecule type" value="Genomic_DNA"/>
</dbReference>
<feature type="domain" description="Protein kinase" evidence="2">
    <location>
        <begin position="35"/>
        <end position="187"/>
    </location>
</feature>
<gene>
    <name evidence="3" type="ORF">EZS28_038392</name>
</gene>
<sequence length="187" mass="21958">MEKITGVHEQREWLDLFKKFCDEFEKSNYPFGIRKESAECLGGSGTCQVAFVANQNERPFVVKICEKDPNKNITSELVDKYRKLYSANPNALLNVLIPRTIIEKPDYIFFERQFIPQSMKQRMHEYPPLLQIEKKWLSFQLLMAVKQLHDQQLAHGNIRPSNILFMSNDWLLLSDPIFARPNRIVIV</sequence>
<comment type="caution">
    <text evidence="3">The sequence shown here is derived from an EMBL/GenBank/DDBJ whole genome shotgun (WGS) entry which is preliminary data.</text>
</comment>
<protein>
    <recommendedName>
        <fullName evidence="2">Protein kinase domain-containing protein</fullName>
    </recommendedName>
</protein>
<dbReference type="GO" id="GO:0006623">
    <property type="term" value="P:protein targeting to vacuole"/>
    <property type="evidence" value="ECO:0007669"/>
    <property type="project" value="TreeGrafter"/>
</dbReference>
<dbReference type="PANTHER" id="PTHR17583:SF0">
    <property type="entry name" value="PHOSPHOINOSITIDE 3-KINASE REGULATORY SUBUNIT 4"/>
    <property type="match status" value="1"/>
</dbReference>
<dbReference type="InterPro" id="IPR045162">
    <property type="entry name" value="Vps15-like"/>
</dbReference>
<dbReference type="InterPro" id="IPR011009">
    <property type="entry name" value="Kinase-like_dom_sf"/>
</dbReference>
<dbReference type="GO" id="GO:0034272">
    <property type="term" value="C:phosphatidylinositol 3-kinase complex, class III, type II"/>
    <property type="evidence" value="ECO:0007669"/>
    <property type="project" value="TreeGrafter"/>
</dbReference>